<proteinExistence type="predicted"/>
<organism evidence="1 2">
    <name type="scientific">Candidatus Caccoplasma intestinavium</name>
    <dbReference type="NCBI Taxonomy" id="2840716"/>
    <lineage>
        <taxon>Bacteria</taxon>
        <taxon>Pseudomonadati</taxon>
        <taxon>Bacteroidota</taxon>
        <taxon>Bacteroidia</taxon>
        <taxon>Bacteroidales</taxon>
        <taxon>Bacteroidaceae</taxon>
        <taxon>Bacteroidaceae incertae sedis</taxon>
        <taxon>Candidatus Caccoplasma</taxon>
    </lineage>
</organism>
<evidence type="ECO:0008006" key="3">
    <source>
        <dbReference type="Google" id="ProtNLM"/>
    </source>
</evidence>
<accession>A0A9D1GDU4</accession>
<dbReference type="AlphaFoldDB" id="A0A9D1GDU4"/>
<dbReference type="PROSITE" id="PS51257">
    <property type="entry name" value="PROKAR_LIPOPROTEIN"/>
    <property type="match status" value="1"/>
</dbReference>
<comment type="caution">
    <text evidence="1">The sequence shown here is derived from an EMBL/GenBank/DDBJ whole genome shotgun (WGS) entry which is preliminary data.</text>
</comment>
<evidence type="ECO:0000313" key="1">
    <source>
        <dbReference type="EMBL" id="HIT38692.1"/>
    </source>
</evidence>
<dbReference type="EMBL" id="DVKT01000006">
    <property type="protein sequence ID" value="HIT38692.1"/>
    <property type="molecule type" value="Genomic_DNA"/>
</dbReference>
<dbReference type="Proteomes" id="UP000886722">
    <property type="component" value="Unassembled WGS sequence"/>
</dbReference>
<name>A0A9D1GDU4_9BACT</name>
<evidence type="ECO:0000313" key="2">
    <source>
        <dbReference type="Proteomes" id="UP000886722"/>
    </source>
</evidence>
<gene>
    <name evidence="1" type="ORF">IAD06_01445</name>
</gene>
<sequence>MKVRNLFLAVGLLFGFVACDDGPVEEHYAQMSQEGRTVNLTAHVTGLDSWPSEFSLVVAGFGEKEYAIISKTVVPDSDGEASVTLSGVSMEATTVELCMINKLRKRIVSYYTVDCSGEGDVIDMQVGDVNVDMFDAVQNEVFDNHCIMCHGGSTSAAAGLYLTEGRSYDALVNVPSSRRPGSVLVEPGSSEDSFLHAVLMGDAPEDRHGHEDILSVSYMHLIMLLDEWIDNGAKK</sequence>
<reference evidence="1" key="2">
    <citation type="journal article" date="2021" name="PeerJ">
        <title>Extensive microbial diversity within the chicken gut microbiome revealed by metagenomics and culture.</title>
        <authorList>
            <person name="Gilroy R."/>
            <person name="Ravi A."/>
            <person name="Getino M."/>
            <person name="Pursley I."/>
            <person name="Horton D.L."/>
            <person name="Alikhan N.F."/>
            <person name="Baker D."/>
            <person name="Gharbi K."/>
            <person name="Hall N."/>
            <person name="Watson M."/>
            <person name="Adriaenssens E.M."/>
            <person name="Foster-Nyarko E."/>
            <person name="Jarju S."/>
            <person name="Secka A."/>
            <person name="Antonio M."/>
            <person name="Oren A."/>
            <person name="Chaudhuri R.R."/>
            <person name="La Ragione R."/>
            <person name="Hildebrand F."/>
            <person name="Pallen M.J."/>
        </authorList>
    </citation>
    <scope>NUCLEOTIDE SEQUENCE</scope>
    <source>
        <strain evidence="1">21143</strain>
    </source>
</reference>
<reference evidence="1" key="1">
    <citation type="submission" date="2020-10" db="EMBL/GenBank/DDBJ databases">
        <authorList>
            <person name="Gilroy R."/>
        </authorList>
    </citation>
    <scope>NUCLEOTIDE SEQUENCE</scope>
    <source>
        <strain evidence="1">21143</strain>
    </source>
</reference>
<protein>
    <recommendedName>
        <fullName evidence="3">Cytochrome c domain-containing protein</fullName>
    </recommendedName>
</protein>